<reference evidence="3" key="4">
    <citation type="journal article" date="2015" name="G3 (Bethesda)">
        <title>Genome sequences of three phytopathogenic species of the Magnaporthaceae family of fungi.</title>
        <authorList>
            <person name="Okagaki L.H."/>
            <person name="Nunes C.C."/>
            <person name="Sailsbery J."/>
            <person name="Clay B."/>
            <person name="Brown D."/>
            <person name="John T."/>
            <person name="Oh Y."/>
            <person name="Young N."/>
            <person name="Fitzgerald M."/>
            <person name="Haas B.J."/>
            <person name="Zeng Q."/>
            <person name="Young S."/>
            <person name="Adiconis X."/>
            <person name="Fan L."/>
            <person name="Levin J.Z."/>
            <person name="Mitchell T.K."/>
            <person name="Okubara P.A."/>
            <person name="Farman M.L."/>
            <person name="Kohn L.M."/>
            <person name="Birren B."/>
            <person name="Ma L.-J."/>
            <person name="Dean R.A."/>
        </authorList>
    </citation>
    <scope>NUCLEOTIDE SEQUENCE</scope>
    <source>
        <strain evidence="3">ATCC 64411 / 73-15</strain>
    </source>
</reference>
<dbReference type="EMBL" id="ADBL01002478">
    <property type="status" value="NOT_ANNOTATED_CDS"/>
    <property type="molecule type" value="Genomic_DNA"/>
</dbReference>
<evidence type="ECO:0000256" key="1">
    <source>
        <dbReference type="SAM" id="MobiDB-lite"/>
    </source>
</evidence>
<organism evidence="3 4">
    <name type="scientific">Magnaporthiopsis poae (strain ATCC 64411 / 73-15)</name>
    <name type="common">Kentucky bluegrass fungus</name>
    <name type="synonym">Magnaporthe poae</name>
    <dbReference type="NCBI Taxonomy" id="644358"/>
    <lineage>
        <taxon>Eukaryota</taxon>
        <taxon>Fungi</taxon>
        <taxon>Dikarya</taxon>
        <taxon>Ascomycota</taxon>
        <taxon>Pezizomycotina</taxon>
        <taxon>Sordariomycetes</taxon>
        <taxon>Sordariomycetidae</taxon>
        <taxon>Magnaporthales</taxon>
        <taxon>Magnaporthaceae</taxon>
        <taxon>Magnaporthiopsis</taxon>
    </lineage>
</organism>
<evidence type="ECO:0000313" key="2">
    <source>
        <dbReference type="EMBL" id="KLU91157.1"/>
    </source>
</evidence>
<proteinExistence type="predicted"/>
<feature type="compositionally biased region" description="Basic residues" evidence="1">
    <location>
        <begin position="22"/>
        <end position="32"/>
    </location>
</feature>
<evidence type="ECO:0000313" key="3">
    <source>
        <dbReference type="EnsemblFungi" id="MAPG_09680T0"/>
    </source>
</evidence>
<dbReference type="AlphaFoldDB" id="A0A0C4EAK5"/>
<sequence length="133" mass="15114">MFHGAGIISSQGPPSYVGRKAKEPKKKKKTFAKRNPPNLLKLWKQLPGDQRFTAPAMDPVLLVPKLHKHSLAEGKVEGDLTKRWYTQETKVRTGNRGCEHGNVTRIPSRRRMRKFVATKLWLGKTSVRLSELS</sequence>
<reference evidence="2" key="3">
    <citation type="submission" date="2011-03" db="EMBL/GenBank/DDBJ databases">
        <title>Annotation of Magnaporthe poae ATCC 64411.</title>
        <authorList>
            <person name="Ma L.-J."/>
            <person name="Dead R."/>
            <person name="Young S.K."/>
            <person name="Zeng Q."/>
            <person name="Gargeya S."/>
            <person name="Fitzgerald M."/>
            <person name="Haas B."/>
            <person name="Abouelleil A."/>
            <person name="Alvarado L."/>
            <person name="Arachchi H.M."/>
            <person name="Berlin A."/>
            <person name="Brown A."/>
            <person name="Chapman S.B."/>
            <person name="Chen Z."/>
            <person name="Dunbar C."/>
            <person name="Freedman E."/>
            <person name="Gearin G."/>
            <person name="Gellesch M."/>
            <person name="Goldberg J."/>
            <person name="Griggs A."/>
            <person name="Gujja S."/>
            <person name="Heiman D."/>
            <person name="Howarth C."/>
            <person name="Larson L."/>
            <person name="Lui A."/>
            <person name="MacDonald P.J.P."/>
            <person name="Mehta T."/>
            <person name="Montmayeur A."/>
            <person name="Murphy C."/>
            <person name="Neiman D."/>
            <person name="Pearson M."/>
            <person name="Priest M."/>
            <person name="Roberts A."/>
            <person name="Saif S."/>
            <person name="Shea T."/>
            <person name="Shenoy N."/>
            <person name="Sisk P."/>
            <person name="Stolte C."/>
            <person name="Sykes S."/>
            <person name="Yandava C."/>
            <person name="Wortman J."/>
            <person name="Nusbaum C."/>
            <person name="Birren B."/>
        </authorList>
    </citation>
    <scope>NUCLEOTIDE SEQUENCE</scope>
    <source>
        <strain evidence="2">ATCC 64411</strain>
    </source>
</reference>
<protein>
    <submittedName>
        <fullName evidence="2 3">Uncharacterized protein</fullName>
    </submittedName>
</protein>
<reference evidence="3" key="5">
    <citation type="submission" date="2015-06" db="UniProtKB">
        <authorList>
            <consortium name="EnsemblFungi"/>
        </authorList>
    </citation>
    <scope>IDENTIFICATION</scope>
    <source>
        <strain evidence="3">ATCC 64411</strain>
    </source>
</reference>
<dbReference type="EMBL" id="GL876976">
    <property type="protein sequence ID" value="KLU91157.1"/>
    <property type="molecule type" value="Genomic_DNA"/>
</dbReference>
<evidence type="ECO:0000313" key="4">
    <source>
        <dbReference type="Proteomes" id="UP000011715"/>
    </source>
</evidence>
<gene>
    <name evidence="2" type="ORF">MAPG_09680</name>
</gene>
<reference evidence="4" key="2">
    <citation type="submission" date="2010-05" db="EMBL/GenBank/DDBJ databases">
        <title>The genome sequence of Magnaporthe poae strain ATCC 64411.</title>
        <authorList>
            <person name="Ma L.-J."/>
            <person name="Dead R."/>
            <person name="Young S."/>
            <person name="Zeng Q."/>
            <person name="Koehrsen M."/>
            <person name="Alvarado L."/>
            <person name="Berlin A."/>
            <person name="Chapman S.B."/>
            <person name="Chen Z."/>
            <person name="Freedman E."/>
            <person name="Gellesch M."/>
            <person name="Goldberg J."/>
            <person name="Griggs A."/>
            <person name="Gujja S."/>
            <person name="Heilman E.R."/>
            <person name="Heiman D."/>
            <person name="Hepburn T."/>
            <person name="Howarth C."/>
            <person name="Jen D."/>
            <person name="Larson L."/>
            <person name="Mehta T."/>
            <person name="Neiman D."/>
            <person name="Pearson M."/>
            <person name="Roberts A."/>
            <person name="Saif S."/>
            <person name="Shea T."/>
            <person name="Shenoy N."/>
            <person name="Sisk P."/>
            <person name="Stolte C."/>
            <person name="Sykes S."/>
            <person name="Walk T."/>
            <person name="White J."/>
            <person name="Yandava C."/>
            <person name="Haas B."/>
            <person name="Nusbaum C."/>
            <person name="Birren B."/>
        </authorList>
    </citation>
    <scope>NUCLEOTIDE SEQUENCE [LARGE SCALE GENOMIC DNA]</scope>
    <source>
        <strain evidence="4">ATCC 64411 / 73-15</strain>
    </source>
</reference>
<dbReference type="VEuPathDB" id="FungiDB:MAPG_09680"/>
<dbReference type="EnsemblFungi" id="MAPG_09680T0">
    <property type="protein sequence ID" value="MAPG_09680T0"/>
    <property type="gene ID" value="MAPG_09680"/>
</dbReference>
<accession>A0A0C4EAK5</accession>
<feature type="region of interest" description="Disordered" evidence="1">
    <location>
        <begin position="1"/>
        <end position="36"/>
    </location>
</feature>
<keyword evidence="4" id="KW-1185">Reference proteome</keyword>
<dbReference type="Proteomes" id="UP000011715">
    <property type="component" value="Unassembled WGS sequence"/>
</dbReference>
<reference evidence="2" key="1">
    <citation type="submission" date="2010-05" db="EMBL/GenBank/DDBJ databases">
        <title>The Genome Sequence of Magnaporthe poae strain ATCC 64411.</title>
        <authorList>
            <consortium name="The Broad Institute Genome Sequencing Platform"/>
            <consortium name="Broad Institute Genome Sequencing Center for Infectious Disease"/>
            <person name="Ma L.-J."/>
            <person name="Dead R."/>
            <person name="Young S."/>
            <person name="Zeng Q."/>
            <person name="Koehrsen M."/>
            <person name="Alvarado L."/>
            <person name="Berlin A."/>
            <person name="Chapman S.B."/>
            <person name="Chen Z."/>
            <person name="Freedman E."/>
            <person name="Gellesch M."/>
            <person name="Goldberg J."/>
            <person name="Griggs A."/>
            <person name="Gujja S."/>
            <person name="Heilman E.R."/>
            <person name="Heiman D."/>
            <person name="Hepburn T."/>
            <person name="Howarth C."/>
            <person name="Jen D."/>
            <person name="Larson L."/>
            <person name="Mehta T."/>
            <person name="Neiman D."/>
            <person name="Pearson M."/>
            <person name="Roberts A."/>
            <person name="Saif S."/>
            <person name="Shea T."/>
            <person name="Shenoy N."/>
            <person name="Sisk P."/>
            <person name="Stolte C."/>
            <person name="Sykes S."/>
            <person name="Walk T."/>
            <person name="White J."/>
            <person name="Yandava C."/>
            <person name="Haas B."/>
            <person name="Nusbaum C."/>
            <person name="Birren B."/>
        </authorList>
    </citation>
    <scope>NUCLEOTIDE SEQUENCE</scope>
    <source>
        <strain evidence="2">ATCC 64411</strain>
    </source>
</reference>
<name>A0A0C4EAK5_MAGP6</name>